<dbReference type="AlphaFoldDB" id="A0AA39XA81"/>
<dbReference type="Proteomes" id="UP001174934">
    <property type="component" value="Unassembled WGS sequence"/>
</dbReference>
<gene>
    <name evidence="2" type="ORF">B0T17DRAFT_506464</name>
</gene>
<proteinExistence type="predicted"/>
<evidence type="ECO:0000313" key="3">
    <source>
        <dbReference type="Proteomes" id="UP001174934"/>
    </source>
</evidence>
<organism evidence="2 3">
    <name type="scientific">Bombardia bombarda</name>
    <dbReference type="NCBI Taxonomy" id="252184"/>
    <lineage>
        <taxon>Eukaryota</taxon>
        <taxon>Fungi</taxon>
        <taxon>Dikarya</taxon>
        <taxon>Ascomycota</taxon>
        <taxon>Pezizomycotina</taxon>
        <taxon>Sordariomycetes</taxon>
        <taxon>Sordariomycetidae</taxon>
        <taxon>Sordariales</taxon>
        <taxon>Lasiosphaeriaceae</taxon>
        <taxon>Bombardia</taxon>
    </lineage>
</organism>
<protein>
    <submittedName>
        <fullName evidence="2">Uncharacterized protein</fullName>
    </submittedName>
</protein>
<name>A0AA39XA81_9PEZI</name>
<reference evidence="2" key="1">
    <citation type="submission" date="2023-06" db="EMBL/GenBank/DDBJ databases">
        <title>Genome-scale phylogeny and comparative genomics of the fungal order Sordariales.</title>
        <authorList>
            <consortium name="Lawrence Berkeley National Laboratory"/>
            <person name="Hensen N."/>
            <person name="Bonometti L."/>
            <person name="Westerberg I."/>
            <person name="Brannstrom I.O."/>
            <person name="Guillou S."/>
            <person name="Cros-Aarteil S."/>
            <person name="Calhoun S."/>
            <person name="Haridas S."/>
            <person name="Kuo A."/>
            <person name="Mondo S."/>
            <person name="Pangilinan J."/>
            <person name="Riley R."/>
            <person name="LaButti K."/>
            <person name="Andreopoulos B."/>
            <person name="Lipzen A."/>
            <person name="Chen C."/>
            <person name="Yanf M."/>
            <person name="Daum C."/>
            <person name="Ng V."/>
            <person name="Clum A."/>
            <person name="Steindorff A."/>
            <person name="Ohm R."/>
            <person name="Martin F."/>
            <person name="Silar P."/>
            <person name="Natvig D."/>
            <person name="Lalanne C."/>
            <person name="Gautier V."/>
            <person name="Ament-velasquez S.L."/>
            <person name="Kruys A."/>
            <person name="Hutchinson M.I."/>
            <person name="Powell A.J."/>
            <person name="Barry K."/>
            <person name="Miller A.N."/>
            <person name="Grigoriev I.V."/>
            <person name="Debuchy R."/>
            <person name="Gladieux P."/>
            <person name="Thoren M.H."/>
            <person name="Johannesson H."/>
        </authorList>
    </citation>
    <scope>NUCLEOTIDE SEQUENCE</scope>
    <source>
        <strain evidence="2">SMH3391-2</strain>
    </source>
</reference>
<comment type="caution">
    <text evidence="2">The sequence shown here is derived from an EMBL/GenBank/DDBJ whole genome shotgun (WGS) entry which is preliminary data.</text>
</comment>
<feature type="region of interest" description="Disordered" evidence="1">
    <location>
        <begin position="31"/>
        <end position="52"/>
    </location>
</feature>
<dbReference type="EMBL" id="JAULSR010000002">
    <property type="protein sequence ID" value="KAK0629951.1"/>
    <property type="molecule type" value="Genomic_DNA"/>
</dbReference>
<keyword evidence="3" id="KW-1185">Reference proteome</keyword>
<evidence type="ECO:0000313" key="2">
    <source>
        <dbReference type="EMBL" id="KAK0629951.1"/>
    </source>
</evidence>
<sequence>MTKSLEHAGGEGWRICRAPCGAACKEIKGSEDSQARQARHNTTTTRQIHGSAGRSCRTTAGQACRHVRYIQTANLIGLGGACTCGSWLQAFRQRDGILAPWIRSRNDDRWEKKKGRHVGSMTSVIGGVVHTPSVLDLVRRRPPGRGIDAQHCHGPVSYAISFDAVRSLVLTEVIGFLDLDCDAGQCLETDGQVRDVERSERMESPVDPRHGTEI</sequence>
<accession>A0AA39XA81</accession>
<evidence type="ECO:0000256" key="1">
    <source>
        <dbReference type="SAM" id="MobiDB-lite"/>
    </source>
</evidence>
<feature type="region of interest" description="Disordered" evidence="1">
    <location>
        <begin position="194"/>
        <end position="214"/>
    </location>
</feature>